<keyword evidence="1" id="KW-1133">Transmembrane helix</keyword>
<feature type="transmembrane region" description="Helical" evidence="1">
    <location>
        <begin position="7"/>
        <end position="22"/>
    </location>
</feature>
<evidence type="ECO:0000256" key="1">
    <source>
        <dbReference type="SAM" id="Phobius"/>
    </source>
</evidence>
<keyword evidence="1" id="KW-0472">Membrane</keyword>
<proteinExistence type="predicted"/>
<keyword evidence="1" id="KW-0812">Transmembrane</keyword>
<name>A0A0A8Z4K2_ARUDO</name>
<dbReference type="AlphaFoldDB" id="A0A0A8Z4K2"/>
<protein>
    <submittedName>
        <fullName evidence="2">Uncharacterized protein</fullName>
    </submittedName>
</protein>
<reference evidence="2" key="1">
    <citation type="submission" date="2014-09" db="EMBL/GenBank/DDBJ databases">
        <authorList>
            <person name="Magalhaes I.L.F."/>
            <person name="Oliveira U."/>
            <person name="Santos F.R."/>
            <person name="Vidigal T.H.D.A."/>
            <person name="Brescovit A.D."/>
            <person name="Santos A.J."/>
        </authorList>
    </citation>
    <scope>NUCLEOTIDE SEQUENCE</scope>
    <source>
        <tissue evidence="2">Shoot tissue taken approximately 20 cm above the soil surface</tissue>
    </source>
</reference>
<reference evidence="2" key="2">
    <citation type="journal article" date="2015" name="Data Brief">
        <title>Shoot transcriptome of the giant reed, Arundo donax.</title>
        <authorList>
            <person name="Barrero R.A."/>
            <person name="Guerrero F.D."/>
            <person name="Moolhuijzen P."/>
            <person name="Goolsby J.A."/>
            <person name="Tidwell J."/>
            <person name="Bellgard S.E."/>
            <person name="Bellgard M.I."/>
        </authorList>
    </citation>
    <scope>NUCLEOTIDE SEQUENCE</scope>
    <source>
        <tissue evidence="2">Shoot tissue taken approximately 20 cm above the soil surface</tissue>
    </source>
</reference>
<sequence length="23" mass="2656">MQLLSSYCLLVYACMLCFAWSIP</sequence>
<organism evidence="2">
    <name type="scientific">Arundo donax</name>
    <name type="common">Giant reed</name>
    <name type="synonym">Donax arundinaceus</name>
    <dbReference type="NCBI Taxonomy" id="35708"/>
    <lineage>
        <taxon>Eukaryota</taxon>
        <taxon>Viridiplantae</taxon>
        <taxon>Streptophyta</taxon>
        <taxon>Embryophyta</taxon>
        <taxon>Tracheophyta</taxon>
        <taxon>Spermatophyta</taxon>
        <taxon>Magnoliopsida</taxon>
        <taxon>Liliopsida</taxon>
        <taxon>Poales</taxon>
        <taxon>Poaceae</taxon>
        <taxon>PACMAD clade</taxon>
        <taxon>Arundinoideae</taxon>
        <taxon>Arundineae</taxon>
        <taxon>Arundo</taxon>
    </lineage>
</organism>
<accession>A0A0A8Z4K2</accession>
<dbReference type="EMBL" id="GBRH01268108">
    <property type="protein sequence ID" value="JAD29787.1"/>
    <property type="molecule type" value="Transcribed_RNA"/>
</dbReference>
<evidence type="ECO:0000313" key="2">
    <source>
        <dbReference type="EMBL" id="JAD29787.1"/>
    </source>
</evidence>